<dbReference type="RefSeq" id="WP_068650781.1">
    <property type="nucleotide sequence ID" value="NZ_CP043611.1"/>
</dbReference>
<dbReference type="AlphaFoldDB" id="A0A168MNX4"/>
<dbReference type="PROSITE" id="PS50975">
    <property type="entry name" value="ATP_GRASP"/>
    <property type="match status" value="1"/>
</dbReference>
<reference evidence="3 4" key="1">
    <citation type="submission" date="2016-03" db="EMBL/GenBank/DDBJ databases">
        <title>Draft genome sequence of Paenibacillus antarcticus CECT 5836.</title>
        <authorList>
            <person name="Shin S.-K."/>
            <person name="Yi H."/>
        </authorList>
    </citation>
    <scope>NUCLEOTIDE SEQUENCE [LARGE SCALE GENOMIC DNA]</scope>
    <source>
        <strain evidence="3 4">CECT 5836</strain>
    </source>
</reference>
<dbReference type="OrthoDB" id="20966at2"/>
<dbReference type="Pfam" id="PF02655">
    <property type="entry name" value="ATP-grasp_3"/>
    <property type="match status" value="1"/>
</dbReference>
<organism evidence="3 4">
    <name type="scientific">Paenibacillus antarcticus</name>
    <dbReference type="NCBI Taxonomy" id="253703"/>
    <lineage>
        <taxon>Bacteria</taxon>
        <taxon>Bacillati</taxon>
        <taxon>Bacillota</taxon>
        <taxon>Bacilli</taxon>
        <taxon>Bacillales</taxon>
        <taxon>Paenibacillaceae</taxon>
        <taxon>Paenibacillus</taxon>
    </lineage>
</organism>
<keyword evidence="4" id="KW-1185">Reference proteome</keyword>
<keyword evidence="1" id="KW-0067">ATP-binding</keyword>
<dbReference type="InterPro" id="IPR011761">
    <property type="entry name" value="ATP-grasp"/>
</dbReference>
<proteinExistence type="predicted"/>
<dbReference type="Proteomes" id="UP000077355">
    <property type="component" value="Unassembled WGS sequence"/>
</dbReference>
<gene>
    <name evidence="3" type="ORF">PBAT_15025</name>
</gene>
<dbReference type="Gene3D" id="3.30.470.20">
    <property type="entry name" value="ATP-grasp fold, B domain"/>
    <property type="match status" value="1"/>
</dbReference>
<dbReference type="GO" id="GO:0046872">
    <property type="term" value="F:metal ion binding"/>
    <property type="evidence" value="ECO:0007669"/>
    <property type="project" value="InterPro"/>
</dbReference>
<dbReference type="InterPro" id="IPR003806">
    <property type="entry name" value="ATP-grasp_PylC-type"/>
</dbReference>
<dbReference type="SUPFAM" id="SSF56059">
    <property type="entry name" value="Glutathione synthetase ATP-binding domain-like"/>
    <property type="match status" value="1"/>
</dbReference>
<evidence type="ECO:0000313" key="3">
    <source>
        <dbReference type="EMBL" id="OAB44891.1"/>
    </source>
</evidence>
<dbReference type="EMBL" id="LVJI01000019">
    <property type="protein sequence ID" value="OAB44891.1"/>
    <property type="molecule type" value="Genomic_DNA"/>
</dbReference>
<comment type="caution">
    <text evidence="3">The sequence shown here is derived from an EMBL/GenBank/DDBJ whole genome shotgun (WGS) entry which is preliminary data.</text>
</comment>
<evidence type="ECO:0000259" key="2">
    <source>
        <dbReference type="PROSITE" id="PS50975"/>
    </source>
</evidence>
<keyword evidence="1" id="KW-0547">Nucleotide-binding</keyword>
<accession>A0A168MNX4</accession>
<dbReference type="GO" id="GO:0005524">
    <property type="term" value="F:ATP binding"/>
    <property type="evidence" value="ECO:0007669"/>
    <property type="project" value="UniProtKB-UniRule"/>
</dbReference>
<sequence>MGEGNIHFEPFRKARSERVLWHVNINEDQHWNETVLFPSFTNVQKLMLIEQQEQQLLWIAGPQDIVWLHHEPDPQFLEYVKGYRERLPYICVTSDTNHIAAYVSSLSPEKVTFMPFILTSDYVALAEQYKWDLIDSNAELVKHMNSKYVTRRLAEENGFNVTWGRFCSNPEELIEAYREIRTAGFAKAVLKQAYGSSGKGLTVIENEDKFRQLSSYIRKRTTCFEELLLEAWHPIKHSLNAQLWIERDAVHLLAVTEQRINDYGVYMGTNYTPHYGANVMEDYRAEMIRLGAVLKQSGYAGIAGIDSILDDTDKLHPVIEINGRFTQVTYLLSFIETLLPFYKHVESRFIHMETSEKVSFDEIKSRLEVELQPDEEHQFTIYTFAFCNQPHSNLYRIFILFYGNEAAKLKDMLYKFERFTMK</sequence>
<evidence type="ECO:0000256" key="1">
    <source>
        <dbReference type="PROSITE-ProRule" id="PRU00409"/>
    </source>
</evidence>
<evidence type="ECO:0000313" key="4">
    <source>
        <dbReference type="Proteomes" id="UP000077355"/>
    </source>
</evidence>
<protein>
    <recommendedName>
        <fullName evidence="2">ATP-grasp domain-containing protein</fullName>
    </recommendedName>
</protein>
<feature type="domain" description="ATP-grasp" evidence="2">
    <location>
        <begin position="151"/>
        <end position="350"/>
    </location>
</feature>
<name>A0A168MNX4_9BACL</name>